<feature type="domain" description="SH3" evidence="3">
    <location>
        <begin position="1192"/>
        <end position="1263"/>
    </location>
</feature>
<dbReference type="InterPro" id="IPR027417">
    <property type="entry name" value="P-loop_NTPase"/>
</dbReference>
<dbReference type="SMART" id="SM00950">
    <property type="entry name" value="Piwi"/>
    <property type="match status" value="1"/>
</dbReference>
<dbReference type="PROSITE" id="PS50002">
    <property type="entry name" value="SH3"/>
    <property type="match status" value="1"/>
</dbReference>
<dbReference type="Gene3D" id="3.30.420.10">
    <property type="entry name" value="Ribonuclease H-like superfamily/Ribonuclease H"/>
    <property type="match status" value="2"/>
</dbReference>
<proteinExistence type="predicted"/>
<dbReference type="EMBL" id="KL367493">
    <property type="protein sequence ID" value="KFD69728.1"/>
    <property type="molecule type" value="Genomic_DNA"/>
</dbReference>
<dbReference type="InterPro" id="IPR036397">
    <property type="entry name" value="RNaseH_sf"/>
</dbReference>
<dbReference type="Pfam" id="PF02171">
    <property type="entry name" value="Piwi"/>
    <property type="match status" value="2"/>
</dbReference>
<dbReference type="Pfam" id="PF00595">
    <property type="entry name" value="PDZ"/>
    <property type="match status" value="1"/>
</dbReference>
<dbReference type="SUPFAM" id="SSF50156">
    <property type="entry name" value="PDZ domain-like"/>
    <property type="match status" value="1"/>
</dbReference>
<evidence type="ECO:0000259" key="5">
    <source>
        <dbReference type="PROSITE" id="PS50106"/>
    </source>
</evidence>
<dbReference type="Pfam" id="PF16488">
    <property type="entry name" value="ArgoL2"/>
    <property type="match status" value="1"/>
</dbReference>
<dbReference type="Pfam" id="PF02170">
    <property type="entry name" value="PAZ"/>
    <property type="match status" value="1"/>
</dbReference>
<dbReference type="Proteomes" id="UP000030758">
    <property type="component" value="Unassembled WGS sequence"/>
</dbReference>
<dbReference type="InterPro" id="IPR020590">
    <property type="entry name" value="Guanylate_kinase_CS"/>
</dbReference>
<dbReference type="Pfam" id="PF00625">
    <property type="entry name" value="Guanylate_kin"/>
    <property type="match status" value="1"/>
</dbReference>
<organism evidence="8">
    <name type="scientific">Trichuris suis</name>
    <name type="common">pig whipworm</name>
    <dbReference type="NCBI Taxonomy" id="68888"/>
    <lineage>
        <taxon>Eukaryota</taxon>
        <taxon>Metazoa</taxon>
        <taxon>Ecdysozoa</taxon>
        <taxon>Nematoda</taxon>
        <taxon>Enoplea</taxon>
        <taxon>Dorylaimia</taxon>
        <taxon>Trichinellida</taxon>
        <taxon>Trichuridae</taxon>
        <taxon>Trichuris</taxon>
    </lineage>
</organism>
<dbReference type="InterPro" id="IPR001452">
    <property type="entry name" value="SH3_domain"/>
</dbReference>
<dbReference type="PROSITE" id="PS50106">
    <property type="entry name" value="PDZ"/>
    <property type="match status" value="1"/>
</dbReference>
<evidence type="ECO:0000259" key="3">
    <source>
        <dbReference type="PROSITE" id="PS50002"/>
    </source>
</evidence>
<dbReference type="Gene3D" id="3.40.50.2300">
    <property type="match status" value="1"/>
</dbReference>
<dbReference type="InterPro" id="IPR003165">
    <property type="entry name" value="Piwi"/>
</dbReference>
<evidence type="ECO:0000259" key="6">
    <source>
        <dbReference type="PROSITE" id="PS50821"/>
    </source>
</evidence>
<dbReference type="GO" id="GO:0003723">
    <property type="term" value="F:RNA binding"/>
    <property type="evidence" value="ECO:0007669"/>
    <property type="project" value="InterPro"/>
</dbReference>
<feature type="domain" description="Piwi" evidence="7">
    <location>
        <begin position="534"/>
        <end position="903"/>
    </location>
</feature>
<evidence type="ECO:0000313" key="8">
    <source>
        <dbReference type="EMBL" id="KFD69728.1"/>
    </source>
</evidence>
<dbReference type="Gene3D" id="2.170.260.10">
    <property type="entry name" value="paz domain"/>
    <property type="match status" value="1"/>
</dbReference>
<feature type="domain" description="PAZ" evidence="6">
    <location>
        <begin position="241"/>
        <end position="361"/>
    </location>
</feature>
<dbReference type="CDD" id="cd04657">
    <property type="entry name" value="Piwi_ago-like"/>
    <property type="match status" value="1"/>
</dbReference>
<dbReference type="SMART" id="SM01163">
    <property type="entry name" value="DUF1785"/>
    <property type="match status" value="1"/>
</dbReference>
<name>A0A085NJT2_9BILA</name>
<protein>
    <submittedName>
        <fullName evidence="8">Uncharacterized protein</fullName>
    </submittedName>
</protein>
<dbReference type="InterPro" id="IPR032473">
    <property type="entry name" value="Argonaute_Mid_dom"/>
</dbReference>
<dbReference type="InterPro" id="IPR012337">
    <property type="entry name" value="RNaseH-like_sf"/>
</dbReference>
<dbReference type="Pfam" id="PF16487">
    <property type="entry name" value="ArgoMid"/>
    <property type="match status" value="1"/>
</dbReference>
<dbReference type="SUPFAM" id="SSF53098">
    <property type="entry name" value="Ribonuclease H-like"/>
    <property type="match status" value="2"/>
</dbReference>
<dbReference type="SUPFAM" id="SSF101690">
    <property type="entry name" value="PAZ domain"/>
    <property type="match status" value="1"/>
</dbReference>
<dbReference type="InterPro" id="IPR032472">
    <property type="entry name" value="ArgoL2"/>
</dbReference>
<dbReference type="SMART" id="SM00228">
    <property type="entry name" value="PDZ"/>
    <property type="match status" value="1"/>
</dbReference>
<dbReference type="InterPro" id="IPR001478">
    <property type="entry name" value="PDZ"/>
</dbReference>
<dbReference type="Pfam" id="PF00018">
    <property type="entry name" value="SH3_1"/>
    <property type="match status" value="1"/>
</dbReference>
<dbReference type="PROSITE" id="PS50822">
    <property type="entry name" value="PIWI"/>
    <property type="match status" value="1"/>
</dbReference>
<dbReference type="InterPro" id="IPR045246">
    <property type="entry name" value="Piwi_ago-like"/>
</dbReference>
<dbReference type="InterPro" id="IPR008144">
    <property type="entry name" value="Guanylate_kin-like_dom"/>
</dbReference>
<dbReference type="SMART" id="SM00326">
    <property type="entry name" value="SH3"/>
    <property type="match status" value="1"/>
</dbReference>
<evidence type="ECO:0000259" key="4">
    <source>
        <dbReference type="PROSITE" id="PS50052"/>
    </source>
</evidence>
<evidence type="ECO:0000256" key="2">
    <source>
        <dbReference type="PROSITE-ProRule" id="PRU00192"/>
    </source>
</evidence>
<dbReference type="CDD" id="cd02846">
    <property type="entry name" value="PAZ_argonaute_like"/>
    <property type="match status" value="1"/>
</dbReference>
<dbReference type="Pfam" id="PF16486">
    <property type="entry name" value="ArgoN"/>
    <property type="match status" value="1"/>
</dbReference>
<feature type="domain" description="PDZ" evidence="5">
    <location>
        <begin position="1095"/>
        <end position="1175"/>
    </location>
</feature>
<feature type="domain" description="Guanylate kinase-like" evidence="4">
    <location>
        <begin position="1317"/>
        <end position="1503"/>
    </location>
</feature>
<dbReference type="InterPro" id="IPR008145">
    <property type="entry name" value="GK/Ca_channel_bsu"/>
</dbReference>
<keyword evidence="1 2" id="KW-0728">SH3 domain</keyword>
<dbReference type="Gene3D" id="2.30.30.40">
    <property type="entry name" value="SH3 Domains"/>
    <property type="match status" value="1"/>
</dbReference>
<dbReference type="InterPro" id="IPR032474">
    <property type="entry name" value="Argonaute_N"/>
</dbReference>
<accession>A0A085NJT2</accession>
<dbReference type="InterPro" id="IPR036085">
    <property type="entry name" value="PAZ_dom_sf"/>
</dbReference>
<dbReference type="PROSITE" id="PS50821">
    <property type="entry name" value="PAZ"/>
    <property type="match status" value="1"/>
</dbReference>
<dbReference type="PROSITE" id="PS00856">
    <property type="entry name" value="GUANYLATE_KINASE_1"/>
    <property type="match status" value="1"/>
</dbReference>
<dbReference type="InterPro" id="IPR036034">
    <property type="entry name" value="PDZ_sf"/>
</dbReference>
<evidence type="ECO:0000256" key="1">
    <source>
        <dbReference type="ARBA" id="ARBA00022443"/>
    </source>
</evidence>
<dbReference type="SMART" id="SM00072">
    <property type="entry name" value="GuKc"/>
    <property type="match status" value="1"/>
</dbReference>
<dbReference type="CDD" id="cd00071">
    <property type="entry name" value="GMPK"/>
    <property type="match status" value="1"/>
</dbReference>
<dbReference type="InterPro" id="IPR036028">
    <property type="entry name" value="SH3-like_dom_sf"/>
</dbReference>
<dbReference type="Pfam" id="PF08699">
    <property type="entry name" value="ArgoL1"/>
    <property type="match status" value="1"/>
</dbReference>
<dbReference type="SMART" id="SM00949">
    <property type="entry name" value="PAZ"/>
    <property type="match status" value="1"/>
</dbReference>
<dbReference type="PROSITE" id="PS50052">
    <property type="entry name" value="GUANYLATE_KINASE_2"/>
    <property type="match status" value="1"/>
</dbReference>
<dbReference type="Gene3D" id="3.40.50.300">
    <property type="entry name" value="P-loop containing nucleotide triphosphate hydrolases"/>
    <property type="match status" value="1"/>
</dbReference>
<evidence type="ECO:0000259" key="7">
    <source>
        <dbReference type="PROSITE" id="PS50822"/>
    </source>
</evidence>
<dbReference type="SUPFAM" id="SSF50044">
    <property type="entry name" value="SH3-domain"/>
    <property type="match status" value="1"/>
</dbReference>
<dbReference type="Gene3D" id="2.30.42.10">
    <property type="match status" value="1"/>
</dbReference>
<dbReference type="InterPro" id="IPR014811">
    <property type="entry name" value="ArgoL1"/>
</dbReference>
<gene>
    <name evidence="8" type="ORF">M514_18113</name>
</gene>
<reference evidence="8" key="1">
    <citation type="journal article" date="2014" name="Nat. Genet.">
        <title>Genome and transcriptome of the porcine whipworm Trichuris suis.</title>
        <authorList>
            <person name="Jex A.R."/>
            <person name="Nejsum P."/>
            <person name="Schwarz E.M."/>
            <person name="Hu L."/>
            <person name="Young N.D."/>
            <person name="Hall R.S."/>
            <person name="Korhonen P.K."/>
            <person name="Liao S."/>
            <person name="Thamsborg S."/>
            <person name="Xia J."/>
            <person name="Xu P."/>
            <person name="Wang S."/>
            <person name="Scheerlinck J.P."/>
            <person name="Hofmann A."/>
            <person name="Sternberg P.W."/>
            <person name="Wang J."/>
            <person name="Gasser R.B."/>
        </authorList>
    </citation>
    <scope>NUCLEOTIDE SEQUENCE [LARGE SCALE GENOMIC DNA]</scope>
    <source>
        <strain evidence="8">DCEP-RM93F</strain>
    </source>
</reference>
<dbReference type="PANTHER" id="PTHR22891">
    <property type="entry name" value="EUKARYOTIC TRANSLATION INITIATION FACTOR 2C"/>
    <property type="match status" value="1"/>
</dbReference>
<dbReference type="SUPFAM" id="SSF52540">
    <property type="entry name" value="P-loop containing nucleoside triphosphate hydrolases"/>
    <property type="match status" value="1"/>
</dbReference>
<sequence length="1517" mass="168209">MTSTSGELSSSVSELTISDLIARPDYGTEGKKIQLVSNFVELKKVATGLIEVVQYHVDMVSDKVKLTRDDKRDIFWKFVKENPKVFAKPFSMAYDGEALLFSKEPLPIKEHATFEGQVMVQVLRSNRPIEVQVGVKKTGMVKLIFKDTKSGGGLPTESEQTPIQVVDVVLAQGRACTLVSRSERFCIVGNSAYEVPARSGVNLKFGVELWRGLFISARVGEGYRPMVNIDVSHAAFYRPQSVLNYICDVLNADRSPPRYSVDQIQSNTRLSEGELKIVGRAVKGLRVTVTHRKCDAQYRVIGIAADASRHMFTLRDGRELSVVDYFKETYFQLRYPRMPALQAGSKNRSIYLPVEVCNVAGKQRYGAGKLSGFQTTLVIRQCAMDAPTRLQVCMEMMRRANLENDEFLKEFGLDIARTFVEVPGRVLPPPKLEYKRGGRSAVVEPSNGTWQMRDVQFFQGGNCANFSAVAFGRSSSLGQVGEFCTNVAKVCNDLGMNVGRKADILLPVRDTGAFERVLQRLVTEYKENNKVCRLVFVALSDTKEYSEVKRAADVKFGIMTQCFMQRVLHDVVVKHSVMTATNLALKINMKMGGVNTRLLADPFVKNNLTDKDTLVLGVDVTHPHVADRESPSIAAVVGNVDVNCAEYAASIRVQPNRRESILYLEDEFRERIRAFVYRSDKRPSRIIMFRDGVSEGEFRQVLREELRALRAACRSLDKAYRPGITYVVVQKRHHARFMCKDESMAVGKGRNIPAGTVIDRRVTSADGYDFYLCSHTGIQGTSKPAKYNVLYDDNNLNSNTMQAIAVSCIGKGRNIPAGTVIDRRVTSADGYDFYLCSHTGIQGTSKPAKYNVLYDDNNLNSNTMQAIAYYLCHVYGRCMRSVSIPAPVYFAHLACYRSRNHSYLLTGGSDESFGSRARKEPNNVEFTRAVTVHDNMRSTIRSPRAGCHSAMLGLRCERDSGESTSAKSWSTKAEATNDLTICWPGAKLSKADGGAQTLPTAVARLHALISEAQEKKLQPFDGCPVALRDDLSFALHQVVENSDSAAACDLLEFFEQPHMKALLFAFDCLTRRDFDSSLPDVPHEVDEDEGLAVRIVRLVKNGQPLGATIKAEQNGALIIARIMRGGVADRSGCLNSGDQVVEVNGVNVVGKKPTDVVKLLNSSSGSVTFKLIPAPAQLPTNGFSCSDTSGCGTPVFLRAMFDYNPNDDFYNPCPEASLAFGRGDVLRLCDLSDDNWWQAKLCHSSNEGNVGLVPSGKLLKSIDEAKRAKDVVACSGFGTSRRFRSAPHDAHLLDEPTSDVLKTYEEVALYRPVAGCHRPIVLIGPTGVGRTELKRRLIATQPAKFGATIPYTSRTPKAGEVEGVNYHFTSRAQMEKWIRDNRLIEYGEFKGNLYGTCVDSVKELMDQGRVCVLNPHPQAIRLLRTGELKPYFVYVRPPPFPTLKATRTSQAERGNGALMSNEDFEQMIEQGKALETVFGCFFDYVLVNSSLEVAVRELLDIASSLELDSHWVPSAWL</sequence>
<dbReference type="InterPro" id="IPR003100">
    <property type="entry name" value="PAZ_dom"/>
</dbReference>